<organism evidence="5 6">
    <name type="scientific">Fictibacillus marinisediminis</name>
    <dbReference type="NCBI Taxonomy" id="2878389"/>
    <lineage>
        <taxon>Bacteria</taxon>
        <taxon>Bacillati</taxon>
        <taxon>Bacillota</taxon>
        <taxon>Bacilli</taxon>
        <taxon>Bacillales</taxon>
        <taxon>Fictibacillaceae</taxon>
        <taxon>Fictibacillus</taxon>
    </lineage>
</organism>
<accession>A0A9X1XAX8</accession>
<feature type="domain" description="HotDog ACOT-type" evidence="4">
    <location>
        <begin position="17"/>
        <end position="129"/>
    </location>
</feature>
<dbReference type="EMBL" id="JAIWJX010000002">
    <property type="protein sequence ID" value="MCK6256475.1"/>
    <property type="molecule type" value="Genomic_DNA"/>
</dbReference>
<comment type="caution">
    <text evidence="5">The sequence shown here is derived from an EMBL/GenBank/DDBJ whole genome shotgun (WGS) entry which is preliminary data.</text>
</comment>
<dbReference type="PANTHER" id="PTHR11049:SF24">
    <property type="entry name" value="CYTOSOLIC ACYL COENZYME A THIOESTER HYDROLASE"/>
    <property type="match status" value="1"/>
</dbReference>
<comment type="similarity">
    <text evidence="1">Belongs to the acyl coenzyme A hydrolase family.</text>
</comment>
<dbReference type="CDD" id="cd03442">
    <property type="entry name" value="BFIT_BACH"/>
    <property type="match status" value="1"/>
</dbReference>
<keyword evidence="6" id="KW-1185">Reference proteome</keyword>
<dbReference type="PROSITE" id="PS51770">
    <property type="entry name" value="HOTDOG_ACOT"/>
    <property type="match status" value="1"/>
</dbReference>
<evidence type="ECO:0000256" key="2">
    <source>
        <dbReference type="ARBA" id="ARBA00022801"/>
    </source>
</evidence>
<dbReference type="InterPro" id="IPR006683">
    <property type="entry name" value="Thioestr_dom"/>
</dbReference>
<evidence type="ECO:0000259" key="4">
    <source>
        <dbReference type="PROSITE" id="PS51770"/>
    </source>
</evidence>
<dbReference type="GO" id="GO:0006637">
    <property type="term" value="P:acyl-CoA metabolic process"/>
    <property type="evidence" value="ECO:0007669"/>
    <property type="project" value="TreeGrafter"/>
</dbReference>
<dbReference type="GO" id="GO:0005829">
    <property type="term" value="C:cytosol"/>
    <property type="evidence" value="ECO:0007669"/>
    <property type="project" value="TreeGrafter"/>
</dbReference>
<dbReference type="GO" id="GO:0009062">
    <property type="term" value="P:fatty acid catabolic process"/>
    <property type="evidence" value="ECO:0007669"/>
    <property type="project" value="TreeGrafter"/>
</dbReference>
<evidence type="ECO:0000256" key="1">
    <source>
        <dbReference type="ARBA" id="ARBA00010458"/>
    </source>
</evidence>
<dbReference type="Pfam" id="PF03061">
    <property type="entry name" value="4HBT"/>
    <property type="match status" value="1"/>
</dbReference>
<dbReference type="GO" id="GO:0052816">
    <property type="term" value="F:long-chain fatty acyl-CoA hydrolase activity"/>
    <property type="evidence" value="ECO:0007669"/>
    <property type="project" value="TreeGrafter"/>
</dbReference>
<dbReference type="Gene3D" id="3.10.129.10">
    <property type="entry name" value="Hotdog Thioesterase"/>
    <property type="match status" value="1"/>
</dbReference>
<reference evidence="5" key="1">
    <citation type="submission" date="2021-09" db="EMBL/GenBank/DDBJ databases">
        <title>Genome analysis of Fictibacillus sp. KIGAM418 isolated from marine sediment.</title>
        <authorList>
            <person name="Seo M.-J."/>
            <person name="Cho E.-S."/>
            <person name="Hwang C.Y."/>
        </authorList>
    </citation>
    <scope>NUCLEOTIDE SEQUENCE</scope>
    <source>
        <strain evidence="5">KIGAM418</strain>
    </source>
</reference>
<dbReference type="InterPro" id="IPR029069">
    <property type="entry name" value="HotDog_dom_sf"/>
</dbReference>
<gene>
    <name evidence="5" type="ORF">LCY76_07710</name>
</gene>
<dbReference type="InterPro" id="IPR033120">
    <property type="entry name" value="HOTDOG_ACOT"/>
</dbReference>
<dbReference type="SUPFAM" id="SSF54637">
    <property type="entry name" value="Thioesterase/thiol ester dehydrase-isomerase"/>
    <property type="match status" value="1"/>
</dbReference>
<dbReference type="AlphaFoldDB" id="A0A9X1XAX8"/>
<dbReference type="PANTHER" id="PTHR11049">
    <property type="entry name" value="ACYL COENZYME A THIOESTER HYDROLASE"/>
    <property type="match status" value="1"/>
</dbReference>
<keyword evidence="2 3" id="KW-0378">Hydrolase</keyword>
<dbReference type="Proteomes" id="UP001139011">
    <property type="component" value="Unassembled WGS sequence"/>
</dbReference>
<name>A0A9X1XAX8_9BACL</name>
<evidence type="ECO:0000313" key="5">
    <source>
        <dbReference type="EMBL" id="MCK6256475.1"/>
    </source>
</evidence>
<protein>
    <submittedName>
        <fullName evidence="5">Acyl-CoA thioesterase</fullName>
    </submittedName>
</protein>
<proteinExistence type="inferred from homology"/>
<evidence type="ECO:0000256" key="3">
    <source>
        <dbReference type="PROSITE-ProRule" id="PRU01106"/>
    </source>
</evidence>
<dbReference type="InterPro" id="IPR040170">
    <property type="entry name" value="Cytosol_ACT"/>
</dbReference>
<evidence type="ECO:0000313" key="6">
    <source>
        <dbReference type="Proteomes" id="UP001139011"/>
    </source>
</evidence>
<sequence length="164" mass="18326">MASQIPASFPSEAKTVQQSKTCLTDLVFPPDTNHHHTVFGGKVMAYVDKIACITAMRHCRKPVVTVSSDSFEFLGPIKTGEAINLEAYVTCAHRTSMEIFVKVESENLLTGEKRLTSRALLTMLAVDAEGRPSPVPPLVPVNQEEIHRYQQAKERYEKRKKKKA</sequence>
<dbReference type="RefSeq" id="WP_248252147.1">
    <property type="nucleotide sequence ID" value="NZ_JAIWJX010000002.1"/>
</dbReference>